<protein>
    <recommendedName>
        <fullName evidence="2">Flagellar biosynthesis, cell-distal portion of basal-body rod</fullName>
    </recommendedName>
</protein>
<accession>A0A6G4MEE6</accession>
<feature type="non-terminal residue" evidence="1">
    <location>
        <position position="96"/>
    </location>
</feature>
<evidence type="ECO:0000313" key="1">
    <source>
        <dbReference type="EMBL" id="NGF23720.1"/>
    </source>
</evidence>
<dbReference type="EMBL" id="JAAJTI010000007">
    <property type="protein sequence ID" value="NGF23720.1"/>
    <property type="molecule type" value="Genomic_DNA"/>
</dbReference>
<sequence length="96" mass="10562">MAFNPPLGSTNADVFMGNVQRLDELVNGPAADVPDRAGDPLYSWRQMMAKNEETRQNLIPLSRQYMTLADAQADIANIPEGSTTYYRSPDDSALAI</sequence>
<reference evidence="1" key="1">
    <citation type="submission" date="2020-02" db="EMBL/GenBank/DDBJ databases">
        <title>WGS of Carbapenem-Resistant Entrobacteriaceae.</title>
        <authorList>
            <person name="Tokajian S."/>
            <person name="El Chaar M."/>
            <person name="El Khoury M."/>
        </authorList>
    </citation>
    <scope>NUCLEOTIDE SEQUENCE</scope>
    <source>
        <strain evidence="1">KPM_14</strain>
    </source>
</reference>
<organism evidence="1">
    <name type="scientific">Klebsiella pneumoniae</name>
    <dbReference type="NCBI Taxonomy" id="573"/>
    <lineage>
        <taxon>Bacteria</taxon>
        <taxon>Pseudomonadati</taxon>
        <taxon>Pseudomonadota</taxon>
        <taxon>Gammaproteobacteria</taxon>
        <taxon>Enterobacterales</taxon>
        <taxon>Enterobacteriaceae</taxon>
        <taxon>Klebsiella/Raoultella group</taxon>
        <taxon>Klebsiella</taxon>
        <taxon>Klebsiella pneumoniae complex</taxon>
    </lineage>
</organism>
<gene>
    <name evidence="1" type="ORF">G5628_20600</name>
</gene>
<dbReference type="AlphaFoldDB" id="A0A6G4MEE6"/>
<evidence type="ECO:0008006" key="2">
    <source>
        <dbReference type="Google" id="ProtNLM"/>
    </source>
</evidence>
<name>A0A6G4MEE6_KLEPN</name>
<proteinExistence type="predicted"/>
<comment type="caution">
    <text evidence="1">The sequence shown here is derived from an EMBL/GenBank/DDBJ whole genome shotgun (WGS) entry which is preliminary data.</text>
</comment>